<feature type="domain" description="PPIase FKBP-type" evidence="8">
    <location>
        <begin position="54"/>
        <end position="144"/>
    </location>
</feature>
<dbReference type="SUPFAM" id="SSF54534">
    <property type="entry name" value="FKBP-like"/>
    <property type="match status" value="2"/>
</dbReference>
<dbReference type="GO" id="GO:0003755">
    <property type="term" value="F:peptidyl-prolyl cis-trans isomerase activity"/>
    <property type="evidence" value="ECO:0007669"/>
    <property type="project" value="UniProtKB-KW"/>
</dbReference>
<dbReference type="Gene3D" id="3.10.50.40">
    <property type="match status" value="2"/>
</dbReference>
<dbReference type="PROSITE" id="PS50005">
    <property type="entry name" value="TPR"/>
    <property type="match status" value="1"/>
</dbReference>
<evidence type="ECO:0000256" key="7">
    <source>
        <dbReference type="PROSITE-ProRule" id="PRU00339"/>
    </source>
</evidence>
<evidence type="ECO:0000256" key="1">
    <source>
        <dbReference type="ARBA" id="ARBA00000971"/>
    </source>
</evidence>
<dbReference type="EMBL" id="JBBNAF010000007">
    <property type="protein sequence ID" value="KAK9129057.1"/>
    <property type="molecule type" value="Genomic_DNA"/>
</dbReference>
<dbReference type="PANTHER" id="PTHR46512:SF11">
    <property type="entry name" value="PEPTIDYLPROLYL ISOMERASE"/>
    <property type="match status" value="1"/>
</dbReference>
<evidence type="ECO:0000256" key="4">
    <source>
        <dbReference type="ARBA" id="ARBA00022803"/>
    </source>
</evidence>
<reference evidence="9 10" key="1">
    <citation type="submission" date="2024-01" db="EMBL/GenBank/DDBJ databases">
        <title>Genome assemblies of Stephania.</title>
        <authorList>
            <person name="Yang L."/>
        </authorList>
    </citation>
    <scope>NUCLEOTIDE SEQUENCE [LARGE SCALE GENOMIC DNA]</scope>
    <source>
        <strain evidence="9">YNDBR</strain>
        <tissue evidence="9">Leaf</tissue>
    </source>
</reference>
<accession>A0AAP0J7B1</accession>
<dbReference type="InterPro" id="IPR046357">
    <property type="entry name" value="PPIase_dom_sf"/>
</dbReference>
<keyword evidence="6" id="KW-0697">Rotamase</keyword>
<evidence type="ECO:0000259" key="8">
    <source>
        <dbReference type="PROSITE" id="PS50059"/>
    </source>
</evidence>
<keyword evidence="3" id="KW-0677">Repeat</keyword>
<name>A0AAP0J7B1_9MAGN</name>
<dbReference type="Proteomes" id="UP001420932">
    <property type="component" value="Unassembled WGS sequence"/>
</dbReference>
<dbReference type="FunFam" id="1.25.40.10:FF:000008">
    <property type="entry name" value="Peptidylprolyl isomerase"/>
    <property type="match status" value="1"/>
</dbReference>
<dbReference type="InterPro" id="IPR019734">
    <property type="entry name" value="TPR_rpt"/>
</dbReference>
<dbReference type="InterPro" id="IPR011990">
    <property type="entry name" value="TPR-like_helical_dom_sf"/>
</dbReference>
<dbReference type="Pfam" id="PF00254">
    <property type="entry name" value="FKBP_C"/>
    <property type="match status" value="2"/>
</dbReference>
<dbReference type="EC" id="5.2.1.8" evidence="2 6"/>
<keyword evidence="10" id="KW-1185">Reference proteome</keyword>
<dbReference type="SUPFAM" id="SSF48452">
    <property type="entry name" value="TPR-like"/>
    <property type="match status" value="1"/>
</dbReference>
<dbReference type="PANTHER" id="PTHR46512">
    <property type="entry name" value="PEPTIDYLPROLYL ISOMERASE"/>
    <property type="match status" value="1"/>
</dbReference>
<proteinExistence type="predicted"/>
<protein>
    <recommendedName>
        <fullName evidence="2 6">peptidylprolyl isomerase</fullName>
        <ecNumber evidence="2 6">5.2.1.8</ecNumber>
    </recommendedName>
</protein>
<feature type="domain" description="PPIase FKBP-type" evidence="8">
    <location>
        <begin position="172"/>
        <end position="259"/>
    </location>
</feature>
<comment type="caution">
    <text evidence="9">The sequence shown here is derived from an EMBL/GenBank/DDBJ whole genome shotgun (WGS) entry which is preliminary data.</text>
</comment>
<dbReference type="SMART" id="SM00028">
    <property type="entry name" value="TPR"/>
    <property type="match status" value="2"/>
</dbReference>
<keyword evidence="5 6" id="KW-0413">Isomerase</keyword>
<sequence length="429" mass="48101">MEKLDLPPTIPPNSTLVFDIELLSWSTIRDLSGDGGILKKVVSEGGGWAVPRDPDEVLVKYEARLEDETIVSKSDTGVEFYVNEGYLCAAVGKAVKTMRKGEKSELLVKFPYGIPLNGFDGDSSFRGIPSNASLTIDLELVSWKNVIDITENQRVRKKIVREGEGFDRPNEGSLVKVKYICKAEDGTICESEGSEMEPFEYLCFQDQIFEDLDKAIATMRKGEKALVTIYSGDMNNSDVSGTAPAVITALYDVELISFTKEKPCWKMETSEKLEVCERKKDEGNKLFKAGKFWCASIKYDKAAKCVELDHSFTDEEKALANALRISCNLNNAACKIKLGEYVEAAKLCTKVLELDPLNVKALYRRSQSYLRISELEKAEIDIKKALTIDPKNREVKLEYAKLKGLKKEYAKYEAEIFGTMLSKMSLLQK</sequence>
<evidence type="ECO:0000256" key="6">
    <source>
        <dbReference type="PROSITE-ProRule" id="PRU00277"/>
    </source>
</evidence>
<dbReference type="Gene3D" id="1.25.40.10">
    <property type="entry name" value="Tetratricopeptide repeat domain"/>
    <property type="match status" value="1"/>
</dbReference>
<comment type="catalytic activity">
    <reaction evidence="1 6">
        <text>[protein]-peptidylproline (omega=180) = [protein]-peptidylproline (omega=0)</text>
        <dbReference type="Rhea" id="RHEA:16237"/>
        <dbReference type="Rhea" id="RHEA-COMP:10747"/>
        <dbReference type="Rhea" id="RHEA-COMP:10748"/>
        <dbReference type="ChEBI" id="CHEBI:83833"/>
        <dbReference type="ChEBI" id="CHEBI:83834"/>
        <dbReference type="EC" id="5.2.1.8"/>
    </reaction>
</comment>
<evidence type="ECO:0000256" key="5">
    <source>
        <dbReference type="ARBA" id="ARBA00023235"/>
    </source>
</evidence>
<dbReference type="AlphaFoldDB" id="A0AAP0J7B1"/>
<dbReference type="Pfam" id="PF13181">
    <property type="entry name" value="TPR_8"/>
    <property type="match status" value="1"/>
</dbReference>
<dbReference type="InterPro" id="IPR001179">
    <property type="entry name" value="PPIase_FKBP_dom"/>
</dbReference>
<evidence type="ECO:0000256" key="2">
    <source>
        <dbReference type="ARBA" id="ARBA00013194"/>
    </source>
</evidence>
<organism evidence="9 10">
    <name type="scientific">Stephania yunnanensis</name>
    <dbReference type="NCBI Taxonomy" id="152371"/>
    <lineage>
        <taxon>Eukaryota</taxon>
        <taxon>Viridiplantae</taxon>
        <taxon>Streptophyta</taxon>
        <taxon>Embryophyta</taxon>
        <taxon>Tracheophyta</taxon>
        <taxon>Spermatophyta</taxon>
        <taxon>Magnoliopsida</taxon>
        <taxon>Ranunculales</taxon>
        <taxon>Menispermaceae</taxon>
        <taxon>Menispermoideae</taxon>
        <taxon>Cissampelideae</taxon>
        <taxon>Stephania</taxon>
    </lineage>
</organism>
<dbReference type="PROSITE" id="PS50059">
    <property type="entry name" value="FKBP_PPIASE"/>
    <property type="match status" value="2"/>
</dbReference>
<keyword evidence="4 7" id="KW-0802">TPR repeat</keyword>
<gene>
    <name evidence="9" type="ORF">Syun_017854</name>
</gene>
<evidence type="ECO:0000313" key="10">
    <source>
        <dbReference type="Proteomes" id="UP001420932"/>
    </source>
</evidence>
<evidence type="ECO:0000313" key="9">
    <source>
        <dbReference type="EMBL" id="KAK9129057.1"/>
    </source>
</evidence>
<feature type="repeat" description="TPR" evidence="7">
    <location>
        <begin position="359"/>
        <end position="392"/>
    </location>
</feature>
<dbReference type="InterPro" id="IPR050754">
    <property type="entry name" value="FKBP4/5/8-like"/>
</dbReference>
<evidence type="ECO:0000256" key="3">
    <source>
        <dbReference type="ARBA" id="ARBA00022737"/>
    </source>
</evidence>